<dbReference type="Pfam" id="PF02010">
    <property type="entry name" value="REJ"/>
    <property type="match status" value="1"/>
</dbReference>
<dbReference type="Proteomes" id="UP000001876">
    <property type="component" value="Unassembled WGS sequence"/>
</dbReference>
<dbReference type="GO" id="GO:0006816">
    <property type="term" value="P:calcium ion transport"/>
    <property type="evidence" value="ECO:0007669"/>
    <property type="project" value="TreeGrafter"/>
</dbReference>
<protein>
    <submittedName>
        <fullName evidence="9">Predicted protein</fullName>
    </submittedName>
</protein>
<reference evidence="9 10" key="1">
    <citation type="journal article" date="2009" name="Science">
        <title>Green evolution and dynamic adaptations revealed by genomes of the marine picoeukaryotes Micromonas.</title>
        <authorList>
            <person name="Worden A.Z."/>
            <person name="Lee J.H."/>
            <person name="Mock T."/>
            <person name="Rouze P."/>
            <person name="Simmons M.P."/>
            <person name="Aerts A.L."/>
            <person name="Allen A.E."/>
            <person name="Cuvelier M.L."/>
            <person name="Derelle E."/>
            <person name="Everett M.V."/>
            <person name="Foulon E."/>
            <person name="Grimwood J."/>
            <person name="Gundlach H."/>
            <person name="Henrissat B."/>
            <person name="Napoli C."/>
            <person name="McDonald S.M."/>
            <person name="Parker M.S."/>
            <person name="Rombauts S."/>
            <person name="Salamov A."/>
            <person name="Von Dassow P."/>
            <person name="Badger J.H."/>
            <person name="Coutinho P.M."/>
            <person name="Demir E."/>
            <person name="Dubchak I."/>
            <person name="Gentemann C."/>
            <person name="Eikrem W."/>
            <person name="Gready J.E."/>
            <person name="John U."/>
            <person name="Lanier W."/>
            <person name="Lindquist E.A."/>
            <person name="Lucas S."/>
            <person name="Mayer K.F."/>
            <person name="Moreau H."/>
            <person name="Not F."/>
            <person name="Otillar R."/>
            <person name="Panaud O."/>
            <person name="Pangilinan J."/>
            <person name="Paulsen I."/>
            <person name="Piegu B."/>
            <person name="Poliakov A."/>
            <person name="Robbens S."/>
            <person name="Schmutz J."/>
            <person name="Toulza E."/>
            <person name="Wyss T."/>
            <person name="Zelensky A."/>
            <person name="Zhou K."/>
            <person name="Armbrust E.V."/>
            <person name="Bhattacharya D."/>
            <person name="Goodenough U.W."/>
            <person name="Van de Peer Y."/>
            <person name="Grigoriev I.V."/>
        </authorList>
    </citation>
    <scope>NUCLEOTIDE SEQUENCE [LARGE SCALE GENOMIC DNA]</scope>
    <source>
        <strain evidence="9 10">CCMP1545</strain>
    </source>
</reference>
<dbReference type="InterPro" id="IPR002859">
    <property type="entry name" value="PKD/REJ-like"/>
</dbReference>
<feature type="transmembrane region" description="Helical" evidence="6">
    <location>
        <begin position="1278"/>
        <end position="1300"/>
    </location>
</feature>
<keyword evidence="4 6" id="KW-1133">Transmembrane helix</keyword>
<accession>C1MR15</accession>
<sequence>MRTRGMTLLPLLLAALFPAPALAAGIDTVMTTAPAEGSVHRPGSILLFVLEPACETEGCVLPSDAGVDVRVDDGTGAGFGAWQAATTYYVSGVAKLRHFVYAETLGTWTVEARASSASAGTTDDTPSRRAFHVGTLVSASATLDRLNGVVSVAFAGPPGTAAVNVTAAAMNLTVDALFAPASLTAMTGSSAGVGASARWTDASALAVSLPPATRSSGACSSWRAAREEATSAGAVIPSGLTLRLRDDATLFDAAAGYHYDGTVALEMGATSGNPTLALTAPADVGGCQDMRVRATTTALSWDEVVSWDAPTFSAAEGVEGVVVGDHADLVAFASNASNHALRELRLPTSLTRPDVRYAFGASAMNCHGGVASATAGVNRWTGMVPGVRTSSGSHAYATTAAAATTIDVDASLPAVVDPAPGSECDQDPTGLTYRWQNLTSRADCLYAPGVNQYGWPNLHVRASSRSLALPAFCLAASATPHRLRLRAFFGENPGTRSAGTLDVNVTVSPTPLRAIILGGGGGVRVLPRDHVFELDARPSFDPDAAAPNAAADNSTYAWSCVLLTRVSSSEVREDPCGSAFDAKMASTEPYLADIGPLLATNLGGRFRFTVTYGNRGKTANATSDVSMVTDPVPTVTLATPNPATVPSTTPLRLVGNVTGHVDFVGTAEEGDIAYRWISEPPIDFADARNFLTPTNGPSLVIAGGVLQPKTSYAFTLLAKQRGVNLEGQATTGAIVVVGPPSGGRLVASPASGAALTTTFTVSTAAWVSPNPGALRYTIGYVARGFGRSTTDIVLSTGAATTVATTLPANATRDGVASDARVFVVADDRGATTRLEATVRVSAVSGQAASAAAATALTAALALGDVVMRATAAVTAAASLNSAGVAAASDAAELSRRRSIRAGAMGAVADAADVAVAAIAGTIEPEVLTSYVTSIAAVSAVAGEMDKATARRGVNATRALVSAPASGPADLATLDAATSTCGAALEVVSIEIARNASNVTSSSSNASSVGMAEARRRKLLEDPMSCSPRRRKLLESASGASAAAAAAADADADDDDAPVYDPVVALALSTAVAITRAAVRGQAANETASEMSQAFIGVRAERIFPKDLRPGLRAFSAPGRNAAEYFIPARLASFVYRDAHVDVFTYRISGSTLPSATRMMSDGSALELLNDDGVYPALPPGYDEVMTVHVPMSGIPMKPLERVLYEYRCARHEAGKWVVDDPQRRWWTESVEEERPGQGHVVCKGKGGVFLGYVVGLVIAPIDFTVDESLRESATTINIYWYVIGGVAAFAMMYAMIGLCCGMRRSHVKVTGDDYLDKS</sequence>
<dbReference type="RefSeq" id="XP_003057850.1">
    <property type="nucleotide sequence ID" value="XM_003057804.1"/>
</dbReference>
<evidence type="ECO:0000256" key="7">
    <source>
        <dbReference type="SAM" id="SignalP"/>
    </source>
</evidence>
<evidence type="ECO:0000259" key="8">
    <source>
        <dbReference type="Pfam" id="PF02010"/>
    </source>
</evidence>
<dbReference type="OMA" id="EYRCARH"/>
<dbReference type="OrthoDB" id="444119at2759"/>
<evidence type="ECO:0000256" key="1">
    <source>
        <dbReference type="ARBA" id="ARBA00004370"/>
    </source>
</evidence>
<evidence type="ECO:0000313" key="9">
    <source>
        <dbReference type="EMBL" id="EEH57801.1"/>
    </source>
</evidence>
<evidence type="ECO:0000256" key="4">
    <source>
        <dbReference type="ARBA" id="ARBA00022989"/>
    </source>
</evidence>
<dbReference type="PANTHER" id="PTHR46730:SF1">
    <property type="entry name" value="PLAT DOMAIN-CONTAINING PROTEIN"/>
    <property type="match status" value="1"/>
</dbReference>
<keyword evidence="10" id="KW-1185">Reference proteome</keyword>
<evidence type="ECO:0000256" key="6">
    <source>
        <dbReference type="SAM" id="Phobius"/>
    </source>
</evidence>
<evidence type="ECO:0000256" key="3">
    <source>
        <dbReference type="ARBA" id="ARBA00022737"/>
    </source>
</evidence>
<feature type="chain" id="PRO_5002910610" evidence="7">
    <location>
        <begin position="24"/>
        <end position="1318"/>
    </location>
</feature>
<dbReference type="GeneID" id="9683288"/>
<evidence type="ECO:0000256" key="5">
    <source>
        <dbReference type="ARBA" id="ARBA00023136"/>
    </source>
</evidence>
<evidence type="ECO:0000256" key="2">
    <source>
        <dbReference type="ARBA" id="ARBA00022692"/>
    </source>
</evidence>
<keyword evidence="5 6" id="KW-0472">Membrane</keyword>
<dbReference type="PANTHER" id="PTHR46730">
    <property type="entry name" value="POLYCYSTIN-1"/>
    <property type="match status" value="1"/>
</dbReference>
<feature type="signal peptide" evidence="7">
    <location>
        <begin position="1"/>
        <end position="23"/>
    </location>
</feature>
<comment type="subcellular location">
    <subcellularLocation>
        <location evidence="1">Membrane</location>
    </subcellularLocation>
</comment>
<dbReference type="KEGG" id="mpp:MICPUCDRAFT_57488"/>
<dbReference type="GO" id="GO:0005886">
    <property type="term" value="C:plasma membrane"/>
    <property type="evidence" value="ECO:0007669"/>
    <property type="project" value="TreeGrafter"/>
</dbReference>
<organism evidence="10">
    <name type="scientific">Micromonas pusilla (strain CCMP1545)</name>
    <name type="common">Picoplanktonic green alga</name>
    <dbReference type="NCBI Taxonomy" id="564608"/>
    <lineage>
        <taxon>Eukaryota</taxon>
        <taxon>Viridiplantae</taxon>
        <taxon>Chlorophyta</taxon>
        <taxon>Mamiellophyceae</taxon>
        <taxon>Mamiellales</taxon>
        <taxon>Mamiellaceae</taxon>
        <taxon>Micromonas</taxon>
    </lineage>
</organism>
<keyword evidence="2 6" id="KW-0812">Transmembrane</keyword>
<evidence type="ECO:0000313" key="10">
    <source>
        <dbReference type="Proteomes" id="UP000001876"/>
    </source>
</evidence>
<dbReference type="GO" id="GO:0005261">
    <property type="term" value="F:monoatomic cation channel activity"/>
    <property type="evidence" value="ECO:0007669"/>
    <property type="project" value="TreeGrafter"/>
</dbReference>
<name>C1MR15_MICPC</name>
<keyword evidence="3" id="KW-0677">Repeat</keyword>
<dbReference type="EMBL" id="GG663738">
    <property type="protein sequence ID" value="EEH57801.1"/>
    <property type="molecule type" value="Genomic_DNA"/>
</dbReference>
<proteinExistence type="predicted"/>
<keyword evidence="7" id="KW-0732">Signal</keyword>
<gene>
    <name evidence="9" type="ORF">MICPUCDRAFT_57488</name>
</gene>
<feature type="domain" description="PKD/REJ-like" evidence="8">
    <location>
        <begin position="484"/>
        <end position="849"/>
    </location>
</feature>